<reference evidence="4" key="1">
    <citation type="submission" date="2021-01" db="EMBL/GenBank/DDBJ databases">
        <title>Modified the classification status of verrucomicrobia.</title>
        <authorList>
            <person name="Feng X."/>
        </authorList>
    </citation>
    <scope>NUCLEOTIDE SEQUENCE</scope>
    <source>
        <strain evidence="4">JCM 18052</strain>
    </source>
</reference>
<evidence type="ECO:0000256" key="2">
    <source>
        <dbReference type="SAM" id="MobiDB-lite"/>
    </source>
</evidence>
<evidence type="ECO:0000313" key="5">
    <source>
        <dbReference type="Proteomes" id="UP000600139"/>
    </source>
</evidence>
<evidence type="ECO:0000313" key="4">
    <source>
        <dbReference type="EMBL" id="MBK1817935.1"/>
    </source>
</evidence>
<protein>
    <submittedName>
        <fullName evidence="4">Uncharacterized protein</fullName>
    </submittedName>
</protein>
<dbReference type="EMBL" id="JAENIK010000012">
    <property type="protein sequence ID" value="MBK1817935.1"/>
    <property type="molecule type" value="Genomic_DNA"/>
</dbReference>
<evidence type="ECO:0000256" key="1">
    <source>
        <dbReference type="SAM" id="Coils"/>
    </source>
</evidence>
<dbReference type="RefSeq" id="WP_200352860.1">
    <property type="nucleotide sequence ID" value="NZ_BAABHZ010000001.1"/>
</dbReference>
<feature type="compositionally biased region" description="Polar residues" evidence="2">
    <location>
        <begin position="14"/>
        <end position="25"/>
    </location>
</feature>
<keyword evidence="1" id="KW-0175">Coiled coil</keyword>
<dbReference type="Proteomes" id="UP000600139">
    <property type="component" value="Unassembled WGS sequence"/>
</dbReference>
<keyword evidence="3" id="KW-0812">Transmembrane</keyword>
<dbReference type="AlphaFoldDB" id="A0A934R9H1"/>
<keyword evidence="5" id="KW-1185">Reference proteome</keyword>
<proteinExistence type="predicted"/>
<keyword evidence="3" id="KW-1133">Transmembrane helix</keyword>
<organism evidence="4 5">
    <name type="scientific">Luteolibacter yonseiensis</name>
    <dbReference type="NCBI Taxonomy" id="1144680"/>
    <lineage>
        <taxon>Bacteria</taxon>
        <taxon>Pseudomonadati</taxon>
        <taxon>Verrucomicrobiota</taxon>
        <taxon>Verrucomicrobiia</taxon>
        <taxon>Verrucomicrobiales</taxon>
        <taxon>Verrucomicrobiaceae</taxon>
        <taxon>Luteolibacter</taxon>
    </lineage>
</organism>
<accession>A0A934R9H1</accession>
<comment type="caution">
    <text evidence="4">The sequence shown here is derived from an EMBL/GenBank/DDBJ whole genome shotgun (WGS) entry which is preliminary data.</text>
</comment>
<evidence type="ECO:0000256" key="3">
    <source>
        <dbReference type="SAM" id="Phobius"/>
    </source>
</evidence>
<name>A0A934R9H1_9BACT</name>
<sequence>MAAPVEHTHHIKIRSTQMEIPSGSGNREEDFDHKLKAAEEELGRIQLQREELARKKSELEELTGRKRAFLTQQVELSEKLTNSLTLIDRELFDIRQEAEDLEQCRVCFAAHLDKIQKINPENWSREQVAEKLEKASMAIDIAADEYDQAAAHFQNGRSGAIFGRPSKRSRTTATRSAASSEFMVNLRNGFAFNLPIFALGGFALFIYLIK</sequence>
<feature type="region of interest" description="Disordered" evidence="2">
    <location>
        <begin position="1"/>
        <end position="29"/>
    </location>
</feature>
<keyword evidence="3" id="KW-0472">Membrane</keyword>
<feature type="coiled-coil region" evidence="1">
    <location>
        <begin position="35"/>
        <end position="65"/>
    </location>
</feature>
<feature type="transmembrane region" description="Helical" evidence="3">
    <location>
        <begin position="190"/>
        <end position="209"/>
    </location>
</feature>
<gene>
    <name evidence="4" type="ORF">JIN84_20100</name>
</gene>